<organism evidence="5 6">
    <name type="scientific">Pseudonocardia alni</name>
    <name type="common">Amycolata alni</name>
    <dbReference type="NCBI Taxonomy" id="33907"/>
    <lineage>
        <taxon>Bacteria</taxon>
        <taxon>Bacillati</taxon>
        <taxon>Actinomycetota</taxon>
        <taxon>Actinomycetes</taxon>
        <taxon>Pseudonocardiales</taxon>
        <taxon>Pseudonocardiaceae</taxon>
        <taxon>Pseudonocardia</taxon>
    </lineage>
</organism>
<dbReference type="PANTHER" id="PTHR33841:SF4">
    <property type="entry name" value="RESTRICTION MODIFICATION SYSTEM DNA SPECIFICITY DOMAIN"/>
    <property type="match status" value="1"/>
</dbReference>
<dbReference type="InterPro" id="IPR050953">
    <property type="entry name" value="N4_N6_ade-DNA_methylase"/>
</dbReference>
<dbReference type="PRINTS" id="PR00507">
    <property type="entry name" value="N12N6MTFRASE"/>
</dbReference>
<keyword evidence="2" id="KW-0808">Transferase</keyword>
<name>A0A852W9X8_PSEA5</name>
<dbReference type="GeneID" id="98055317"/>
<evidence type="ECO:0000256" key="2">
    <source>
        <dbReference type="ARBA" id="ARBA00022679"/>
    </source>
</evidence>
<accession>A0A852W9X8</accession>
<dbReference type="AlphaFoldDB" id="A0A852W9X8"/>
<dbReference type="SUPFAM" id="SSF53335">
    <property type="entry name" value="S-adenosyl-L-methionine-dependent methyltransferases"/>
    <property type="match status" value="1"/>
</dbReference>
<proteinExistence type="predicted"/>
<reference evidence="5 6" key="1">
    <citation type="submission" date="2020-07" db="EMBL/GenBank/DDBJ databases">
        <title>Sequencing the genomes of 1000 actinobacteria strains.</title>
        <authorList>
            <person name="Klenk H.-P."/>
        </authorList>
    </citation>
    <scope>NUCLEOTIDE SEQUENCE [LARGE SCALE GENOMIC DNA]</scope>
    <source>
        <strain evidence="5 6">DSM 44749</strain>
    </source>
</reference>
<feature type="domain" description="DNA methylase adenine-specific" evidence="4">
    <location>
        <begin position="277"/>
        <end position="378"/>
    </location>
</feature>
<gene>
    <name evidence="5" type="ORF">HDA37_005774</name>
</gene>
<feature type="region of interest" description="Disordered" evidence="3">
    <location>
        <begin position="728"/>
        <end position="748"/>
    </location>
</feature>
<keyword evidence="6" id="KW-1185">Reference proteome</keyword>
<dbReference type="RefSeq" id="WP_179763205.1">
    <property type="nucleotide sequence ID" value="NZ_BAAAJZ010000016.1"/>
</dbReference>
<dbReference type="PANTHER" id="PTHR33841">
    <property type="entry name" value="DNA METHYLTRANSFERASE YEEA-RELATED"/>
    <property type="match status" value="1"/>
</dbReference>
<dbReference type="Gene3D" id="3.40.50.150">
    <property type="entry name" value="Vaccinia Virus protein VP39"/>
    <property type="match status" value="1"/>
</dbReference>
<evidence type="ECO:0000313" key="5">
    <source>
        <dbReference type="EMBL" id="NYG05420.1"/>
    </source>
</evidence>
<dbReference type="InterPro" id="IPR029063">
    <property type="entry name" value="SAM-dependent_MTases_sf"/>
</dbReference>
<dbReference type="Proteomes" id="UP000549695">
    <property type="component" value="Unassembled WGS sequence"/>
</dbReference>
<dbReference type="GO" id="GO:0032259">
    <property type="term" value="P:methylation"/>
    <property type="evidence" value="ECO:0007669"/>
    <property type="project" value="UniProtKB-KW"/>
</dbReference>
<evidence type="ECO:0000259" key="4">
    <source>
        <dbReference type="Pfam" id="PF02384"/>
    </source>
</evidence>
<dbReference type="GO" id="GO:0003677">
    <property type="term" value="F:DNA binding"/>
    <property type="evidence" value="ECO:0007669"/>
    <property type="project" value="InterPro"/>
</dbReference>
<comment type="caution">
    <text evidence="5">The sequence shown here is derived from an EMBL/GenBank/DDBJ whole genome shotgun (WGS) entry which is preliminary data.</text>
</comment>
<evidence type="ECO:0000256" key="1">
    <source>
        <dbReference type="ARBA" id="ARBA00022603"/>
    </source>
</evidence>
<dbReference type="InterPro" id="IPR003356">
    <property type="entry name" value="DNA_methylase_A-5"/>
</dbReference>
<dbReference type="GO" id="GO:0008170">
    <property type="term" value="F:N-methyltransferase activity"/>
    <property type="evidence" value="ECO:0007669"/>
    <property type="project" value="InterPro"/>
</dbReference>
<dbReference type="EMBL" id="JACCCZ010000002">
    <property type="protein sequence ID" value="NYG05420.1"/>
    <property type="molecule type" value="Genomic_DNA"/>
</dbReference>
<protein>
    <recommendedName>
        <fullName evidence="4">DNA methylase adenine-specific domain-containing protein</fullName>
    </recommendedName>
</protein>
<sequence>MQSDLHMLLTQAPLQLDDQDLQEIVLESPAGQRRRIDVEVGFCVFEVKRDLRTGNVREDAVVQLAGYVSSRREQTGQRYVGVLTDGAEWHLYHLVGESLELVSSLHTDVRNFEPDTLFVWLEGVLATGEKITPTAREIEQRLGAGSAAHALEFAELRALYERHRDDPGLVLKRKLWTKLLTTALGTNFRGEDDLFVEHTLLVAMAEIIGHAVVGLDPTDQSITPVTLLSGRLFASHEIGGVIESDFFDWPAEVAGGEPFVRGLARRLARFAWAHVETDVMKVLYESVIDAEQRHSLGEYYTPDWLAEIVVEETVTDALTERVLDPSCGSGTFLFHAVRRYIAAGEAAGMGIGEMLTGVTSKVLGMDVHPVAVTLARITYLLAIGPERLAHDDRPAFSVPVYLGDSMQWGQQNTLMNTDALSVPTDGGQLFDDDLLFPHRLLHDAGRFDRLVAELADRAAARAPGSPVPSLKATFRLFAVHDDDQAMLTATFAKMCELHDTGRDHIWGYYIRNLARPLSLADSANRVDVMVGNPPWLAYRYMPPQMKSEFREMSTARGFWAGAAVATNQDLSALFVARATELYLRDAGRFAFVMPLAVLTRNQYAGFRSGRWSPGGTGGGAANVNAALDTAWDLHAVKPAFFPVPASVIRGHRTTEHGSTAPGTENWAGRISRRNAPLPIARPALTRAAATTAASGERSPYAARFTQGAILVPRFLVLVEPKSTGPFGAGAGRRMVGSRRSSNEKKPWKDLPALSGAVEKQFVRPIHLGDTILPFREQEPFLGVIPWDGRQLLQGSDDTIDLYPGFADWWRAAENTWNTYRSTDKLSLLDQLDYRRKLRAQFPAGEHRVVYTKGGMYLAAARVSDPSAVIDHKLYWAATSSIDEARYLTAILNSPALLELVRPLQGRGEHNPRDFDKYVFQIPFPLYDADNNHHQRIVDLAASAETVAAAVEVPNTSFQTQRRAVRRALEDDGVAASIDGEIAALLGPTG</sequence>
<evidence type="ECO:0000313" key="6">
    <source>
        <dbReference type="Proteomes" id="UP000549695"/>
    </source>
</evidence>
<keyword evidence="1" id="KW-0489">Methyltransferase</keyword>
<evidence type="ECO:0000256" key="3">
    <source>
        <dbReference type="SAM" id="MobiDB-lite"/>
    </source>
</evidence>
<dbReference type="Pfam" id="PF02384">
    <property type="entry name" value="N6_Mtase"/>
    <property type="match status" value="1"/>
</dbReference>